<protein>
    <recommendedName>
        <fullName evidence="6">Mid2 domain-containing protein</fullName>
    </recommendedName>
</protein>
<feature type="compositionally biased region" description="Low complexity" evidence="1">
    <location>
        <begin position="578"/>
        <end position="590"/>
    </location>
</feature>
<feature type="transmembrane region" description="Helical" evidence="2">
    <location>
        <begin position="365"/>
        <end position="390"/>
    </location>
</feature>
<proteinExistence type="predicted"/>
<keyword evidence="2" id="KW-0472">Membrane</keyword>
<comment type="caution">
    <text evidence="4">The sequence shown here is derived from an EMBL/GenBank/DDBJ whole genome shotgun (WGS) entry which is preliminary data.</text>
</comment>
<evidence type="ECO:0000256" key="2">
    <source>
        <dbReference type="SAM" id="Phobius"/>
    </source>
</evidence>
<evidence type="ECO:0000256" key="1">
    <source>
        <dbReference type="SAM" id="MobiDB-lite"/>
    </source>
</evidence>
<evidence type="ECO:0008006" key="6">
    <source>
        <dbReference type="Google" id="ProtNLM"/>
    </source>
</evidence>
<dbReference type="EMBL" id="JBBXJM010000001">
    <property type="protein sequence ID" value="KAL1413691.1"/>
    <property type="molecule type" value="Genomic_DNA"/>
</dbReference>
<feature type="chain" id="PRO_5047209649" description="Mid2 domain-containing protein" evidence="3">
    <location>
        <begin position="20"/>
        <end position="668"/>
    </location>
</feature>
<keyword evidence="2" id="KW-1133">Transmembrane helix</keyword>
<dbReference type="RefSeq" id="XP_069213635.1">
    <property type="nucleotide sequence ID" value="XM_069350091.1"/>
</dbReference>
<feature type="region of interest" description="Disordered" evidence="1">
    <location>
        <begin position="578"/>
        <end position="668"/>
    </location>
</feature>
<accession>A0ABR3QG56</accession>
<feature type="compositionally biased region" description="Low complexity" evidence="1">
    <location>
        <begin position="311"/>
        <end position="353"/>
    </location>
</feature>
<dbReference type="GeneID" id="95982514"/>
<keyword evidence="2" id="KW-0812">Transmembrane</keyword>
<feature type="region of interest" description="Disordered" evidence="1">
    <location>
        <begin position="395"/>
        <end position="438"/>
    </location>
</feature>
<feature type="region of interest" description="Disordered" evidence="1">
    <location>
        <begin position="248"/>
        <end position="267"/>
    </location>
</feature>
<evidence type="ECO:0000313" key="5">
    <source>
        <dbReference type="Proteomes" id="UP001565368"/>
    </source>
</evidence>
<gene>
    <name evidence="4" type="ORF">Q8F55_001471</name>
</gene>
<evidence type="ECO:0000313" key="4">
    <source>
        <dbReference type="EMBL" id="KAL1413691.1"/>
    </source>
</evidence>
<feature type="signal peptide" evidence="3">
    <location>
        <begin position="1"/>
        <end position="19"/>
    </location>
</feature>
<dbReference type="Proteomes" id="UP001565368">
    <property type="component" value="Unassembled WGS sequence"/>
</dbReference>
<feature type="region of interest" description="Disordered" evidence="1">
    <location>
        <begin position="517"/>
        <end position="559"/>
    </location>
</feature>
<feature type="compositionally biased region" description="Polar residues" evidence="1">
    <location>
        <begin position="545"/>
        <end position="558"/>
    </location>
</feature>
<keyword evidence="5" id="KW-1185">Reference proteome</keyword>
<keyword evidence="3" id="KW-0732">Signal</keyword>
<feature type="compositionally biased region" description="Polar residues" evidence="1">
    <location>
        <begin position="250"/>
        <end position="267"/>
    </location>
</feature>
<evidence type="ECO:0000256" key="3">
    <source>
        <dbReference type="SAM" id="SignalP"/>
    </source>
</evidence>
<feature type="region of interest" description="Disordered" evidence="1">
    <location>
        <begin position="304"/>
        <end position="359"/>
    </location>
</feature>
<dbReference type="Gene3D" id="1.20.5.510">
    <property type="entry name" value="Single helix bin"/>
    <property type="match status" value="1"/>
</dbReference>
<sequence length="668" mass="67726">MTALYAVVVAAVAVTHVGAQQQPLNTHLVSMSQTYTHWAPFLNYNGAAWQSTAQGHSIVRQPQGLEGTLTIPFYGLDLSVGGTVEAGASGSPSGVGGGATLELQGTDPVGRVICSTGPGPLDCKPFNRNGPDSYTALFAPPTNGATTTVTEVTVKTQMQADVSVEAGRVPNVVANAVTADGGLNPFFGSGTAGWTVDRANSAVTGTNGATLDLTIPPNVGYIVFTGTYGPQNGQLSISSSPSLPWIPNNGGLQTRTTTDNNFSSPLFATSLDPSQTYRISLRAPSNGVAGLTSVQLFSSTTIPPVLPEEQSSSTQSSSAGSSTSPGSSGSSGTSGSSTGSSSSNGAASTDGSANTTLGKKKSSNIGAIVGGVVGGVVGLLLLALLAFCCLRRRRRGNDSETSGSSAEPLRGTALLPLKEAPDTPSTGYTEKHSESVQPTGNKILSPAGIAAASVVSVATGAGATLGVPHGLNHSNSHSTLRHEGESRDVLEQFPEVPGVAGPGGIVGVVPLRRKGSVGTFGDNESTGNMSRSASHSSLSMPNLAPSVSSHGGHSTPVTTVPLVHPRVPAPAIPASRSTAASISSHSMASSEYGTAEGGYDTAPEDDFAPRAGGIERVTSPLDDNDFDADAEAARLRGPGAAYEDWLRQPPSPGRGAAREWRNSKHQGH</sequence>
<reference evidence="4 5" key="1">
    <citation type="submission" date="2023-08" db="EMBL/GenBank/DDBJ databases">
        <title>Annotated Genome Sequence of Vanrija albida AlHP1.</title>
        <authorList>
            <person name="Herzog R."/>
        </authorList>
    </citation>
    <scope>NUCLEOTIDE SEQUENCE [LARGE SCALE GENOMIC DNA]</scope>
    <source>
        <strain evidence="4 5">AlHP1</strain>
    </source>
</reference>
<organism evidence="4 5">
    <name type="scientific">Vanrija albida</name>
    <dbReference type="NCBI Taxonomy" id="181172"/>
    <lineage>
        <taxon>Eukaryota</taxon>
        <taxon>Fungi</taxon>
        <taxon>Dikarya</taxon>
        <taxon>Basidiomycota</taxon>
        <taxon>Agaricomycotina</taxon>
        <taxon>Tremellomycetes</taxon>
        <taxon>Trichosporonales</taxon>
        <taxon>Trichosporonaceae</taxon>
        <taxon>Vanrija</taxon>
    </lineage>
</organism>
<name>A0ABR3QG56_9TREE</name>
<feature type="compositionally biased region" description="Low complexity" evidence="1">
    <location>
        <begin position="530"/>
        <end position="539"/>
    </location>
</feature>